<comment type="caution">
    <text evidence="2">The sequence shown here is derived from an EMBL/GenBank/DDBJ whole genome shotgun (WGS) entry which is preliminary data.</text>
</comment>
<sequence>MRFTGITAVILAAVVNQAAAAERCNNQMTNDWSRRYEAWSESYVPDVVGTCNNLWGQLARYPECMGLSNQYCGVDNSGQVLVWAFDVGSGCEARMVMDSWYWATKNQWGNIDCRM</sequence>
<dbReference type="EMBL" id="PVQB02000224">
    <property type="protein sequence ID" value="KAF4340760.1"/>
    <property type="molecule type" value="Genomic_DNA"/>
</dbReference>
<reference evidence="2" key="1">
    <citation type="journal article" date="2017" name="Mycologia">
        <title>Fusarium algeriense, sp. nov., a novel toxigenic crown rot pathogen of durum wheat from Algeria is nested in the Fusarium burgessii species complex.</title>
        <authorList>
            <person name="Laraba I."/>
            <person name="Keddad A."/>
            <person name="Boureghda H."/>
            <person name="Abdallah N."/>
            <person name="Vaughan M.M."/>
            <person name="Proctor R.H."/>
            <person name="Busman M."/>
            <person name="O'Donnell K."/>
        </authorList>
    </citation>
    <scope>NUCLEOTIDE SEQUENCE</scope>
    <source>
        <strain evidence="2">NRRL 25174</strain>
    </source>
</reference>
<feature type="signal peptide" evidence="1">
    <location>
        <begin position="1"/>
        <end position="20"/>
    </location>
</feature>
<gene>
    <name evidence="2" type="ORF">FBEOM_5321</name>
</gene>
<feature type="chain" id="PRO_5040491101" evidence="1">
    <location>
        <begin position="21"/>
        <end position="115"/>
    </location>
</feature>
<accession>A0A9P5AL55</accession>
<organism evidence="2 3">
    <name type="scientific">Fusarium beomiforme</name>
    <dbReference type="NCBI Taxonomy" id="44412"/>
    <lineage>
        <taxon>Eukaryota</taxon>
        <taxon>Fungi</taxon>
        <taxon>Dikarya</taxon>
        <taxon>Ascomycota</taxon>
        <taxon>Pezizomycotina</taxon>
        <taxon>Sordariomycetes</taxon>
        <taxon>Hypocreomycetidae</taxon>
        <taxon>Hypocreales</taxon>
        <taxon>Nectriaceae</taxon>
        <taxon>Fusarium</taxon>
        <taxon>Fusarium burgessii species complex</taxon>
    </lineage>
</organism>
<keyword evidence="3" id="KW-1185">Reference proteome</keyword>
<dbReference type="Proteomes" id="UP000730481">
    <property type="component" value="Unassembled WGS sequence"/>
</dbReference>
<name>A0A9P5AL55_9HYPO</name>
<keyword evidence="1" id="KW-0732">Signal</keyword>
<dbReference type="OrthoDB" id="4788795at2759"/>
<proteinExistence type="predicted"/>
<evidence type="ECO:0000256" key="1">
    <source>
        <dbReference type="SAM" id="SignalP"/>
    </source>
</evidence>
<reference evidence="2" key="2">
    <citation type="submission" date="2020-02" db="EMBL/GenBank/DDBJ databases">
        <title>Identification and distribution of gene clusters putatively required for synthesis of sphingolipid metabolism inhibitors in phylogenetically diverse species of the filamentous fungus Fusarium.</title>
        <authorList>
            <person name="Kim H.-S."/>
            <person name="Busman M."/>
            <person name="Brown D.W."/>
            <person name="Divon H."/>
            <person name="Uhlig S."/>
            <person name="Proctor R.H."/>
        </authorList>
    </citation>
    <scope>NUCLEOTIDE SEQUENCE</scope>
    <source>
        <strain evidence="2">NRRL 25174</strain>
    </source>
</reference>
<evidence type="ECO:0000313" key="2">
    <source>
        <dbReference type="EMBL" id="KAF4340760.1"/>
    </source>
</evidence>
<dbReference type="AlphaFoldDB" id="A0A9P5AL55"/>
<evidence type="ECO:0000313" key="3">
    <source>
        <dbReference type="Proteomes" id="UP000730481"/>
    </source>
</evidence>
<protein>
    <submittedName>
        <fullName evidence="2">Uncharacterized protein</fullName>
    </submittedName>
</protein>